<name>A0A415TK48_9FIRM</name>
<dbReference type="Proteomes" id="UP000283586">
    <property type="component" value="Unassembled WGS sequence"/>
</dbReference>
<reference evidence="2 3" key="1">
    <citation type="submission" date="2018-08" db="EMBL/GenBank/DDBJ databases">
        <title>A genome reference for cultivated species of the human gut microbiota.</title>
        <authorList>
            <person name="Zou Y."/>
            <person name="Xue W."/>
            <person name="Luo G."/>
        </authorList>
    </citation>
    <scope>NUCLEOTIDE SEQUENCE [LARGE SCALE GENOMIC DNA]</scope>
    <source>
        <strain evidence="2 3">AF31-21AC</strain>
    </source>
</reference>
<dbReference type="AlphaFoldDB" id="A0A415TK48"/>
<feature type="non-terminal residue" evidence="2">
    <location>
        <position position="1"/>
    </location>
</feature>
<comment type="caution">
    <text evidence="2">The sequence shown here is derived from an EMBL/GenBank/DDBJ whole genome shotgun (WGS) entry which is preliminary data.</text>
</comment>
<dbReference type="Gene3D" id="1.10.510.10">
    <property type="entry name" value="Transferase(Phosphotransferase) domain 1"/>
    <property type="match status" value="1"/>
</dbReference>
<dbReference type="RefSeq" id="WP_147403485.1">
    <property type="nucleotide sequence ID" value="NZ_QRQN01000053.1"/>
</dbReference>
<dbReference type="GO" id="GO:0004672">
    <property type="term" value="F:protein kinase activity"/>
    <property type="evidence" value="ECO:0007669"/>
    <property type="project" value="InterPro"/>
</dbReference>
<evidence type="ECO:0000313" key="2">
    <source>
        <dbReference type="EMBL" id="RHN02054.1"/>
    </source>
</evidence>
<protein>
    <submittedName>
        <fullName evidence="2">Protein kinase family protein</fullName>
    </submittedName>
</protein>
<dbReference type="EMBL" id="QRQN01000053">
    <property type="protein sequence ID" value="RHN02054.1"/>
    <property type="molecule type" value="Genomic_DNA"/>
</dbReference>
<dbReference type="SUPFAM" id="SSF56112">
    <property type="entry name" value="Protein kinase-like (PK-like)"/>
    <property type="match status" value="1"/>
</dbReference>
<dbReference type="PANTHER" id="PTHR24362">
    <property type="entry name" value="SERINE/THREONINE-PROTEIN KINASE NEK"/>
    <property type="match status" value="1"/>
</dbReference>
<dbReference type="CDD" id="cd00180">
    <property type="entry name" value="PKc"/>
    <property type="match status" value="1"/>
</dbReference>
<keyword evidence="2" id="KW-0808">Transferase</keyword>
<dbReference type="Pfam" id="PF00069">
    <property type="entry name" value="Pkinase"/>
    <property type="match status" value="1"/>
</dbReference>
<dbReference type="InterPro" id="IPR011009">
    <property type="entry name" value="Kinase-like_dom_sf"/>
</dbReference>
<dbReference type="InterPro" id="IPR000719">
    <property type="entry name" value="Prot_kinase_dom"/>
</dbReference>
<evidence type="ECO:0000259" key="1">
    <source>
        <dbReference type="PROSITE" id="PS50011"/>
    </source>
</evidence>
<keyword evidence="2" id="KW-0418">Kinase</keyword>
<gene>
    <name evidence="2" type="ORF">DWZ31_19520</name>
</gene>
<proteinExistence type="predicted"/>
<accession>A0A415TK48</accession>
<feature type="domain" description="Protein kinase" evidence="1">
    <location>
        <begin position="1"/>
        <end position="245"/>
    </location>
</feature>
<sequence>FLTIACHGRKRGHENMLRLAKSPYVLKVFNYDENSDSYLMEKCDCNVYDYLENNPFKDDKLILQVIEELLLGMKDVHEAGIIHRDLHLGNILIKEGHVVLSDFGLSKDTMINHSLKSTSTPKNSHYFIDPIGLHDFTALDKLSDIYSIGKIIDYITGESELNKKLSFVISKATERNRTKRYAAVDELIQDVNSSVKEISEEEKIKNIEENLQRGEISKDVEEFVMRLMRQEQLSNYIVRKQLYTF</sequence>
<dbReference type="SMART" id="SM00220">
    <property type="entry name" value="S_TKc"/>
    <property type="match status" value="1"/>
</dbReference>
<dbReference type="PANTHER" id="PTHR24362:SF309">
    <property type="entry name" value="PROTEIN KINASE DOMAIN-CONTAINING PROTEIN"/>
    <property type="match status" value="1"/>
</dbReference>
<organism evidence="2 3">
    <name type="scientific">Roseburia intestinalis</name>
    <dbReference type="NCBI Taxonomy" id="166486"/>
    <lineage>
        <taxon>Bacteria</taxon>
        <taxon>Bacillati</taxon>
        <taxon>Bacillota</taxon>
        <taxon>Clostridia</taxon>
        <taxon>Lachnospirales</taxon>
        <taxon>Lachnospiraceae</taxon>
        <taxon>Roseburia</taxon>
    </lineage>
</organism>
<dbReference type="GO" id="GO:0005524">
    <property type="term" value="F:ATP binding"/>
    <property type="evidence" value="ECO:0007669"/>
    <property type="project" value="InterPro"/>
</dbReference>
<evidence type="ECO:0000313" key="3">
    <source>
        <dbReference type="Proteomes" id="UP000283586"/>
    </source>
</evidence>
<dbReference type="PROSITE" id="PS50011">
    <property type="entry name" value="PROTEIN_KINASE_DOM"/>
    <property type="match status" value="1"/>
</dbReference>